<dbReference type="AlphaFoldDB" id="E0VY03"/>
<name>E0VY03_PEDHC</name>
<dbReference type="EMBL" id="DS235842">
    <property type="protein sequence ID" value="EEB18259.1"/>
    <property type="molecule type" value="Genomic_DNA"/>
</dbReference>
<dbReference type="EnsemblMetazoa" id="PHUM507130-RA">
    <property type="protein sequence ID" value="PHUM507130-PA"/>
    <property type="gene ID" value="PHUM507130"/>
</dbReference>
<reference evidence="1" key="1">
    <citation type="submission" date="2007-04" db="EMBL/GenBank/DDBJ databases">
        <title>Annotation of Pediculus humanus corporis strain USDA.</title>
        <authorList>
            <person name="Kirkness E."/>
            <person name="Hannick L."/>
            <person name="Hass B."/>
            <person name="Bruggner R."/>
            <person name="Lawson D."/>
            <person name="Bidwell S."/>
            <person name="Joardar V."/>
            <person name="Caler E."/>
            <person name="Walenz B."/>
            <person name="Inman J."/>
            <person name="Schobel S."/>
            <person name="Galinsky K."/>
            <person name="Amedeo P."/>
            <person name="Strausberg R."/>
        </authorList>
    </citation>
    <scope>NUCLEOTIDE SEQUENCE</scope>
    <source>
        <strain evidence="1">USDA</strain>
    </source>
</reference>
<evidence type="ECO:0000313" key="2">
    <source>
        <dbReference type="EnsemblMetazoa" id="PHUM507130-PA"/>
    </source>
</evidence>
<sequence length="58" mass="6650">MAALTHRQILTVLKGKVKLSVCYRVLHRSCFSQNLKLPKKVPSGKPKILQIKHKLSRE</sequence>
<dbReference type="CTD" id="8232979"/>
<gene>
    <name evidence="2" type="primary">8232979</name>
    <name evidence="1" type="ORF">Phum_PHUM507130</name>
</gene>
<organism>
    <name type="scientific">Pediculus humanus subsp. corporis</name>
    <name type="common">Body louse</name>
    <dbReference type="NCBI Taxonomy" id="121224"/>
    <lineage>
        <taxon>Eukaryota</taxon>
        <taxon>Metazoa</taxon>
        <taxon>Ecdysozoa</taxon>
        <taxon>Arthropoda</taxon>
        <taxon>Hexapoda</taxon>
        <taxon>Insecta</taxon>
        <taxon>Pterygota</taxon>
        <taxon>Neoptera</taxon>
        <taxon>Paraneoptera</taxon>
        <taxon>Psocodea</taxon>
        <taxon>Troctomorpha</taxon>
        <taxon>Phthiraptera</taxon>
        <taxon>Anoplura</taxon>
        <taxon>Pediculidae</taxon>
        <taxon>Pediculus</taxon>
    </lineage>
</organism>
<reference evidence="1" key="2">
    <citation type="submission" date="2007-04" db="EMBL/GenBank/DDBJ databases">
        <title>The genome of the human body louse.</title>
        <authorList>
            <consortium name="The Human Body Louse Genome Consortium"/>
            <person name="Kirkness E."/>
            <person name="Walenz B."/>
            <person name="Hass B."/>
            <person name="Bruggner R."/>
            <person name="Strausberg R."/>
        </authorList>
    </citation>
    <scope>NUCLEOTIDE SEQUENCE</scope>
    <source>
        <strain evidence="1">USDA</strain>
    </source>
</reference>
<dbReference type="InParanoid" id="E0VY03"/>
<accession>E0VY03</accession>
<reference evidence="2" key="3">
    <citation type="submission" date="2020-05" db="UniProtKB">
        <authorList>
            <consortium name="EnsemblMetazoa"/>
        </authorList>
    </citation>
    <scope>IDENTIFICATION</scope>
    <source>
        <strain evidence="2">USDA</strain>
    </source>
</reference>
<evidence type="ECO:0000313" key="1">
    <source>
        <dbReference type="EMBL" id="EEB18259.1"/>
    </source>
</evidence>
<dbReference type="RefSeq" id="XP_002430997.1">
    <property type="nucleotide sequence ID" value="XM_002430952.1"/>
</dbReference>
<dbReference type="GeneID" id="8232979"/>
<dbReference type="VEuPathDB" id="VectorBase:PHUM507130"/>
<keyword evidence="3" id="KW-1185">Reference proteome</keyword>
<dbReference type="KEGG" id="phu:Phum_PHUM507130"/>
<dbReference type="Proteomes" id="UP000009046">
    <property type="component" value="Unassembled WGS sequence"/>
</dbReference>
<protein>
    <submittedName>
        <fullName evidence="1 2">Uncharacterized protein</fullName>
    </submittedName>
</protein>
<proteinExistence type="predicted"/>
<dbReference type="EMBL" id="AAZO01006170">
    <property type="status" value="NOT_ANNOTATED_CDS"/>
    <property type="molecule type" value="Genomic_DNA"/>
</dbReference>
<evidence type="ECO:0000313" key="3">
    <source>
        <dbReference type="Proteomes" id="UP000009046"/>
    </source>
</evidence>
<dbReference type="HOGENOM" id="CLU_2981456_0_0_1"/>